<organism evidence="11 12">
    <name type="scientific">Ornithinimicrobium faecis</name>
    <dbReference type="NCBI Taxonomy" id="2934158"/>
    <lineage>
        <taxon>Bacteria</taxon>
        <taxon>Bacillati</taxon>
        <taxon>Actinomycetota</taxon>
        <taxon>Actinomycetes</taxon>
        <taxon>Micrococcales</taxon>
        <taxon>Ornithinimicrobiaceae</taxon>
        <taxon>Ornithinimicrobium</taxon>
    </lineage>
</organism>
<dbReference type="Pfam" id="PF07690">
    <property type="entry name" value="MFS_1"/>
    <property type="match status" value="1"/>
</dbReference>
<feature type="transmembrane region" description="Helical" evidence="9">
    <location>
        <begin position="205"/>
        <end position="226"/>
    </location>
</feature>
<dbReference type="RefSeq" id="WP_252594952.1">
    <property type="nucleotide sequence ID" value="NZ_CP099489.1"/>
</dbReference>
<feature type="transmembrane region" description="Helical" evidence="9">
    <location>
        <begin position="176"/>
        <end position="193"/>
    </location>
</feature>
<comment type="subcellular location">
    <subcellularLocation>
        <location evidence="1">Cell membrane</location>
        <topology evidence="1">Multi-pass membrane protein</topology>
    </subcellularLocation>
</comment>
<feature type="region of interest" description="Disordered" evidence="8">
    <location>
        <begin position="475"/>
        <end position="510"/>
    </location>
</feature>
<feature type="compositionally biased region" description="Acidic residues" evidence="8">
    <location>
        <begin position="476"/>
        <end position="495"/>
    </location>
</feature>
<keyword evidence="6 9" id="KW-1133">Transmembrane helix</keyword>
<name>A0ABY4YYN3_9MICO</name>
<dbReference type="PROSITE" id="PS50850">
    <property type="entry name" value="MFS"/>
    <property type="match status" value="1"/>
</dbReference>
<feature type="transmembrane region" description="Helical" evidence="9">
    <location>
        <begin position="21"/>
        <end position="40"/>
    </location>
</feature>
<evidence type="ECO:0000256" key="7">
    <source>
        <dbReference type="ARBA" id="ARBA00023136"/>
    </source>
</evidence>
<comment type="similarity">
    <text evidence="2">Belongs to the major facilitator superfamily. EmrB family.</text>
</comment>
<feature type="domain" description="Major facilitator superfamily (MFS) profile" evidence="10">
    <location>
        <begin position="22"/>
        <end position="474"/>
    </location>
</feature>
<feature type="transmembrane region" description="Helical" evidence="9">
    <location>
        <begin position="238"/>
        <end position="258"/>
    </location>
</feature>
<gene>
    <name evidence="11" type="ORF">NF556_07335</name>
</gene>
<keyword evidence="12" id="KW-1185">Reference proteome</keyword>
<feature type="transmembrane region" description="Helical" evidence="9">
    <location>
        <begin position="150"/>
        <end position="170"/>
    </location>
</feature>
<dbReference type="Gene3D" id="1.20.1250.20">
    <property type="entry name" value="MFS general substrate transporter like domains"/>
    <property type="match status" value="1"/>
</dbReference>
<dbReference type="InterPro" id="IPR036259">
    <property type="entry name" value="MFS_trans_sf"/>
</dbReference>
<dbReference type="PANTHER" id="PTHR42718">
    <property type="entry name" value="MAJOR FACILITATOR SUPERFAMILY MULTIDRUG TRANSPORTER MFSC"/>
    <property type="match status" value="1"/>
</dbReference>
<dbReference type="Proteomes" id="UP001056455">
    <property type="component" value="Chromosome"/>
</dbReference>
<keyword evidence="3" id="KW-0813">Transport</keyword>
<proteinExistence type="inferred from homology"/>
<evidence type="ECO:0000256" key="6">
    <source>
        <dbReference type="ARBA" id="ARBA00022989"/>
    </source>
</evidence>
<feature type="transmembrane region" description="Helical" evidence="9">
    <location>
        <begin position="307"/>
        <end position="327"/>
    </location>
</feature>
<evidence type="ECO:0000256" key="2">
    <source>
        <dbReference type="ARBA" id="ARBA00008537"/>
    </source>
</evidence>
<evidence type="ECO:0000313" key="12">
    <source>
        <dbReference type="Proteomes" id="UP001056455"/>
    </source>
</evidence>
<feature type="transmembrane region" description="Helical" evidence="9">
    <location>
        <begin position="60"/>
        <end position="80"/>
    </location>
</feature>
<feature type="transmembrane region" description="Helical" evidence="9">
    <location>
        <begin position="450"/>
        <end position="469"/>
    </location>
</feature>
<feature type="transmembrane region" description="Helical" evidence="9">
    <location>
        <begin position="339"/>
        <end position="360"/>
    </location>
</feature>
<feature type="transmembrane region" description="Helical" evidence="9">
    <location>
        <begin position="413"/>
        <end position="430"/>
    </location>
</feature>
<evidence type="ECO:0000256" key="8">
    <source>
        <dbReference type="SAM" id="MobiDB-lite"/>
    </source>
</evidence>
<dbReference type="NCBIfam" id="TIGR00711">
    <property type="entry name" value="efflux_EmrB"/>
    <property type="match status" value="1"/>
</dbReference>
<evidence type="ECO:0000313" key="11">
    <source>
        <dbReference type="EMBL" id="USQ81453.1"/>
    </source>
</evidence>
<dbReference type="EMBL" id="CP099489">
    <property type="protein sequence ID" value="USQ81453.1"/>
    <property type="molecule type" value="Genomic_DNA"/>
</dbReference>
<feature type="transmembrane region" description="Helical" evidence="9">
    <location>
        <begin position="279"/>
        <end position="301"/>
    </location>
</feature>
<evidence type="ECO:0000256" key="3">
    <source>
        <dbReference type="ARBA" id="ARBA00022448"/>
    </source>
</evidence>
<evidence type="ECO:0000256" key="5">
    <source>
        <dbReference type="ARBA" id="ARBA00022692"/>
    </source>
</evidence>
<evidence type="ECO:0000259" key="10">
    <source>
        <dbReference type="PROSITE" id="PS50850"/>
    </source>
</evidence>
<dbReference type="InterPro" id="IPR011701">
    <property type="entry name" value="MFS"/>
</dbReference>
<dbReference type="InterPro" id="IPR004638">
    <property type="entry name" value="EmrB-like"/>
</dbReference>
<dbReference type="SUPFAM" id="SSF103473">
    <property type="entry name" value="MFS general substrate transporter"/>
    <property type="match status" value="1"/>
</dbReference>
<dbReference type="InterPro" id="IPR020846">
    <property type="entry name" value="MFS_dom"/>
</dbReference>
<evidence type="ECO:0000256" key="4">
    <source>
        <dbReference type="ARBA" id="ARBA00022475"/>
    </source>
</evidence>
<keyword evidence="4" id="KW-1003">Cell membrane</keyword>
<dbReference type="Gene3D" id="1.20.1720.10">
    <property type="entry name" value="Multidrug resistance protein D"/>
    <property type="match status" value="1"/>
</dbReference>
<reference evidence="11" key="1">
    <citation type="submission" date="2022-06" db="EMBL/GenBank/DDBJ databases">
        <title>Ornithinimicrobium HY1793.</title>
        <authorList>
            <person name="Huang Y."/>
        </authorList>
    </citation>
    <scope>NUCLEOTIDE SEQUENCE</scope>
    <source>
        <strain evidence="11">HY1793</strain>
    </source>
</reference>
<evidence type="ECO:0000256" key="9">
    <source>
        <dbReference type="SAM" id="Phobius"/>
    </source>
</evidence>
<keyword evidence="5 9" id="KW-0812">Transmembrane</keyword>
<dbReference type="CDD" id="cd17503">
    <property type="entry name" value="MFS_LmrB_MDR_like"/>
    <property type="match status" value="1"/>
</dbReference>
<dbReference type="PRINTS" id="PR01036">
    <property type="entry name" value="TCRTETB"/>
</dbReference>
<feature type="transmembrane region" description="Helical" evidence="9">
    <location>
        <begin position="117"/>
        <end position="138"/>
    </location>
</feature>
<feature type="transmembrane region" description="Helical" evidence="9">
    <location>
        <begin position="87"/>
        <end position="105"/>
    </location>
</feature>
<keyword evidence="7 9" id="KW-0472">Membrane</keyword>
<accession>A0ABY4YYN3</accession>
<sequence>MSTRTPAAAANSPAVSERTPAVVMWLVAAAFVVILNETIMMNAIPQLMVGLDIDEAAAQWLSTAFLLTMAAVIPVTGWFLQRVSTRAAFATAMSVFIIGTALATIAPTYPVLLAARIIQASGTAVMMPLLMTTLMTVVPQSNRGRVMGNVTLVMSVAPALGPAVSGLLLGLGSWRFMFLTVLPIAVVVTILALRKLPNVGEPQQVSIDWLSVVVAALGFGGLVFGLSRFGQGLGAQPWVMVGVSVLAILGFVLRQLHLQRRGNPLLDLRTFRRPVFTKAVVLLSVSFMAMLGAMMLLPLYLQQARGLSALEAGLMVMPGGIAMGLLGPRVGHIFDRFGSRLLIIPGAVGIALAMGSLTLIDINTPYWQILVAHLVLMISLAGVFTPTFTLGLGDVPAHLYSHASSLLGTLQQVAGALGTAIVITIMTAQANRLVAGGTPPLEATVEGMRWGFVFGAVIALVVVGLVLLMPNRLPDSEPEVESAGEQEGELAEEMPDLGVAEALPVHGDPH</sequence>
<dbReference type="PANTHER" id="PTHR42718:SF9">
    <property type="entry name" value="MAJOR FACILITATOR SUPERFAMILY MULTIDRUG TRANSPORTER MFSC"/>
    <property type="match status" value="1"/>
</dbReference>
<evidence type="ECO:0000256" key="1">
    <source>
        <dbReference type="ARBA" id="ARBA00004651"/>
    </source>
</evidence>
<protein>
    <submittedName>
        <fullName evidence="11">Multidrug efflux MFS transporter</fullName>
    </submittedName>
</protein>
<feature type="transmembrane region" description="Helical" evidence="9">
    <location>
        <begin position="366"/>
        <end position="392"/>
    </location>
</feature>